<dbReference type="EMBL" id="HBUF01342621">
    <property type="protein sequence ID" value="CAG6705665.1"/>
    <property type="molecule type" value="Transcribed_RNA"/>
</dbReference>
<protein>
    <submittedName>
        <fullName evidence="1">Uncharacterized protein</fullName>
    </submittedName>
</protein>
<name>A0A8D8XSU6_9HEMI</name>
<accession>A0A8D8XSU6</accession>
<sequence>MNSVTTDDKKNSLKKLILSFWNDLWNLQIGNKLLEIKSDTKPWKAPYEIRRRDQVSITRLRIGHTNVTHAHLMKKENPPICNRCRCQITVKHILNECPVYSTIRTSLHLDTDLFSCLKSNDIAPVLQFVQNCNLKI</sequence>
<reference evidence="1" key="1">
    <citation type="submission" date="2021-05" db="EMBL/GenBank/DDBJ databases">
        <authorList>
            <person name="Alioto T."/>
            <person name="Alioto T."/>
            <person name="Gomez Garrido J."/>
        </authorList>
    </citation>
    <scope>NUCLEOTIDE SEQUENCE</scope>
</reference>
<organism evidence="1">
    <name type="scientific">Cacopsylla melanoneura</name>
    <dbReference type="NCBI Taxonomy" id="428564"/>
    <lineage>
        <taxon>Eukaryota</taxon>
        <taxon>Metazoa</taxon>
        <taxon>Ecdysozoa</taxon>
        <taxon>Arthropoda</taxon>
        <taxon>Hexapoda</taxon>
        <taxon>Insecta</taxon>
        <taxon>Pterygota</taxon>
        <taxon>Neoptera</taxon>
        <taxon>Paraneoptera</taxon>
        <taxon>Hemiptera</taxon>
        <taxon>Sternorrhyncha</taxon>
        <taxon>Psylloidea</taxon>
        <taxon>Psyllidae</taxon>
        <taxon>Psyllinae</taxon>
        <taxon>Cacopsylla</taxon>
    </lineage>
</organism>
<proteinExistence type="predicted"/>
<evidence type="ECO:0000313" key="1">
    <source>
        <dbReference type="EMBL" id="CAG6705665.1"/>
    </source>
</evidence>
<dbReference type="AlphaFoldDB" id="A0A8D8XSU6"/>